<organism evidence="5 6">
    <name type="scientific">Tritrichomonas foetus</name>
    <dbReference type="NCBI Taxonomy" id="1144522"/>
    <lineage>
        <taxon>Eukaryota</taxon>
        <taxon>Metamonada</taxon>
        <taxon>Parabasalia</taxon>
        <taxon>Tritrichomonadida</taxon>
        <taxon>Tritrichomonadidae</taxon>
        <taxon>Tritrichomonas</taxon>
    </lineage>
</organism>
<dbReference type="PROSITE" id="PS00139">
    <property type="entry name" value="THIOL_PROTEASE_CYS"/>
    <property type="match status" value="1"/>
</dbReference>
<dbReference type="InterPro" id="IPR039417">
    <property type="entry name" value="Peptidase_C1A_papain-like"/>
</dbReference>
<evidence type="ECO:0000256" key="2">
    <source>
        <dbReference type="ARBA" id="ARBA00023157"/>
    </source>
</evidence>
<reference evidence="5" key="1">
    <citation type="submission" date="2016-10" db="EMBL/GenBank/DDBJ databases">
        <authorList>
            <person name="Benchimol M."/>
            <person name="Almeida L.G."/>
            <person name="Vasconcelos A.T."/>
            <person name="Perreira-Neves A."/>
            <person name="Rosa I.A."/>
            <person name="Tasca T."/>
            <person name="Bogo M.R."/>
            <person name="de Souza W."/>
        </authorList>
    </citation>
    <scope>NUCLEOTIDE SEQUENCE [LARGE SCALE GENOMIC DNA]</scope>
    <source>
        <strain evidence="5">K</strain>
    </source>
</reference>
<gene>
    <name evidence="5" type="primary">Ctsh</name>
    <name evidence="5" type="ORF">TRFO_30800</name>
</gene>
<feature type="domain" description="Peptidase C1A papain C-terminal" evidence="3">
    <location>
        <begin position="103"/>
        <end position="317"/>
    </location>
</feature>
<feature type="domain" description="Cathepsin propeptide inhibitor" evidence="4">
    <location>
        <begin position="21"/>
        <end position="76"/>
    </location>
</feature>
<dbReference type="EMBL" id="MLAK01000878">
    <property type="protein sequence ID" value="OHT02184.1"/>
    <property type="molecule type" value="Genomic_DNA"/>
</dbReference>
<proteinExistence type="inferred from homology"/>
<dbReference type="PANTHER" id="PTHR12411">
    <property type="entry name" value="CYSTEINE PROTEASE FAMILY C1-RELATED"/>
    <property type="match status" value="1"/>
</dbReference>
<evidence type="ECO:0000256" key="1">
    <source>
        <dbReference type="ARBA" id="ARBA00008455"/>
    </source>
</evidence>
<dbReference type="Gene3D" id="3.90.70.10">
    <property type="entry name" value="Cysteine proteinases"/>
    <property type="match status" value="1"/>
</dbReference>
<dbReference type="FunFam" id="3.90.70.10:FF:000039">
    <property type="entry name" value="Cysteine proteinase 2, putative"/>
    <property type="match status" value="1"/>
</dbReference>
<accession>A0A1J4JUN5</accession>
<dbReference type="InterPro" id="IPR013201">
    <property type="entry name" value="Prot_inhib_I29"/>
</dbReference>
<evidence type="ECO:0000259" key="3">
    <source>
        <dbReference type="SMART" id="SM00645"/>
    </source>
</evidence>
<dbReference type="InterPro" id="IPR038765">
    <property type="entry name" value="Papain-like_cys_pep_sf"/>
</dbReference>
<sequence>MFLFIAAVASKIILNGEEKSFVQWMRTNNKIYTGNDYHLRLGIFITNTRWASEYNRKGHSFTVGNNKFATYTPSEFNSILGLKPKALTVDRTSTKVTSRRKVAPESFDWRDRAVVNPIKDQAQCGSCWAFSAISAAESAYAIKNRNLLQFSEQNLVDCVTTSYGCSGGNPETALLYVLAAQMGMFMSEDDYPYTGVDGGCLWNINKAIGSYSDITRINGGDEDDMANKIATIGVASVCIDAVKAFQAYTGGIYDDNDTCFSFFLNHAINCVGYGSENGTPYWIVRNSWGTDWGEEGYIRMLRGVDICGISTSAFVSLP</sequence>
<dbReference type="GO" id="GO:0008234">
    <property type="term" value="F:cysteine-type peptidase activity"/>
    <property type="evidence" value="ECO:0007669"/>
    <property type="project" value="InterPro"/>
</dbReference>
<dbReference type="PRINTS" id="PR00705">
    <property type="entry name" value="PAPAIN"/>
</dbReference>
<dbReference type="VEuPathDB" id="TrichDB:TRFO_30800"/>
<evidence type="ECO:0000313" key="5">
    <source>
        <dbReference type="EMBL" id="OHT02184.1"/>
    </source>
</evidence>
<dbReference type="Proteomes" id="UP000179807">
    <property type="component" value="Unassembled WGS sequence"/>
</dbReference>
<dbReference type="AlphaFoldDB" id="A0A1J4JUN5"/>
<dbReference type="SMART" id="SM00645">
    <property type="entry name" value="Pept_C1"/>
    <property type="match status" value="1"/>
</dbReference>
<protein>
    <submittedName>
        <fullName evidence="5">Pro-cathepsin H</fullName>
    </submittedName>
</protein>
<evidence type="ECO:0000313" key="6">
    <source>
        <dbReference type="Proteomes" id="UP000179807"/>
    </source>
</evidence>
<comment type="caution">
    <text evidence="5">The sequence shown here is derived from an EMBL/GenBank/DDBJ whole genome shotgun (WGS) entry which is preliminary data.</text>
</comment>
<name>A0A1J4JUN5_9EUKA</name>
<dbReference type="CDD" id="cd02248">
    <property type="entry name" value="Peptidase_C1A"/>
    <property type="match status" value="1"/>
</dbReference>
<dbReference type="OrthoDB" id="10253408at2759"/>
<dbReference type="InterPro" id="IPR000169">
    <property type="entry name" value="Pept_cys_AS"/>
</dbReference>
<dbReference type="InterPro" id="IPR013128">
    <property type="entry name" value="Peptidase_C1A"/>
</dbReference>
<comment type="similarity">
    <text evidence="1">Belongs to the peptidase C1 family.</text>
</comment>
<dbReference type="GeneID" id="94842260"/>
<dbReference type="GO" id="GO:0006508">
    <property type="term" value="P:proteolysis"/>
    <property type="evidence" value="ECO:0007669"/>
    <property type="project" value="InterPro"/>
</dbReference>
<dbReference type="Pfam" id="PF00112">
    <property type="entry name" value="Peptidase_C1"/>
    <property type="match status" value="1"/>
</dbReference>
<dbReference type="InterPro" id="IPR025661">
    <property type="entry name" value="Pept_asp_AS"/>
</dbReference>
<dbReference type="RefSeq" id="XP_068355320.1">
    <property type="nucleotide sequence ID" value="XM_068507556.1"/>
</dbReference>
<evidence type="ECO:0000259" key="4">
    <source>
        <dbReference type="SMART" id="SM00848"/>
    </source>
</evidence>
<dbReference type="InterPro" id="IPR000668">
    <property type="entry name" value="Peptidase_C1A_C"/>
</dbReference>
<keyword evidence="2" id="KW-1015">Disulfide bond</keyword>
<keyword evidence="6" id="KW-1185">Reference proteome</keyword>
<dbReference type="PROSITE" id="PS00640">
    <property type="entry name" value="THIOL_PROTEASE_ASN"/>
    <property type="match status" value="1"/>
</dbReference>
<dbReference type="SUPFAM" id="SSF54001">
    <property type="entry name" value="Cysteine proteinases"/>
    <property type="match status" value="1"/>
</dbReference>
<dbReference type="Pfam" id="PF08246">
    <property type="entry name" value="Inhibitor_I29"/>
    <property type="match status" value="1"/>
</dbReference>
<dbReference type="SMART" id="SM00848">
    <property type="entry name" value="Inhibitor_I29"/>
    <property type="match status" value="1"/>
</dbReference>